<keyword evidence="1" id="KW-0472">Membrane</keyword>
<comment type="caution">
    <text evidence="2">The sequence shown here is derived from an EMBL/GenBank/DDBJ whole genome shotgun (WGS) entry which is preliminary data.</text>
</comment>
<accession>A0ABS5CSU6</accession>
<feature type="transmembrane region" description="Helical" evidence="1">
    <location>
        <begin position="47"/>
        <end position="69"/>
    </location>
</feature>
<gene>
    <name evidence="2" type="ORF">J3S90_07690</name>
</gene>
<evidence type="ECO:0000313" key="2">
    <source>
        <dbReference type="EMBL" id="MBP4141683.1"/>
    </source>
</evidence>
<reference evidence="2 3" key="1">
    <citation type="submission" date="2021-03" db="EMBL/GenBank/DDBJ databases">
        <title>Flavobacterium Flabelliformis Sp. Nov. And Flavobacterium Geliluteum Sp. Nov., Two Novel Multidrug Resistant Psychrophilic Species Isolated From Antarctica.</title>
        <authorList>
            <person name="Kralova S."/>
            <person name="Busse H.J."/>
            <person name="Bezdicek M."/>
            <person name="Nykrynova M."/>
            <person name="Kroupova E."/>
            <person name="Krsek D."/>
            <person name="Sedlacek I."/>
        </authorList>
    </citation>
    <scope>NUCLEOTIDE SEQUENCE [LARGE SCALE GENOMIC DNA]</scope>
    <source>
        <strain evidence="2 3">P4023</strain>
    </source>
</reference>
<feature type="transmembrane region" description="Helical" evidence="1">
    <location>
        <begin position="20"/>
        <end position="41"/>
    </location>
</feature>
<keyword evidence="1" id="KW-1133">Transmembrane helix</keyword>
<dbReference type="RefSeq" id="WP_210645709.1">
    <property type="nucleotide sequence ID" value="NZ_JAGFBU010000002.1"/>
</dbReference>
<sequence length="201" mass="23548">MVEFKIFNKVDKLYIGRSFIINTLALLFVCPSLIGILFKKININTTFAATFGIIACLLVLSGIFIKLFVQFKYEKLKGYFEGTIEFHESKIKVDKIEYEIEKIKKIEIYAGDYKGKWKPTGKTEYDNALSNGVENVLRIIMENENETITIYFEQNVKNEIKIAEKQLVNYYKEGKIRWLHLIDILAINDYDEIQQFKSTIR</sequence>
<keyword evidence="3" id="KW-1185">Reference proteome</keyword>
<protein>
    <submittedName>
        <fullName evidence="2">Uncharacterized protein</fullName>
    </submittedName>
</protein>
<organism evidence="2 3">
    <name type="scientific">Flavobacterium flabelliforme</name>
    <dbReference type="NCBI Taxonomy" id="2816119"/>
    <lineage>
        <taxon>Bacteria</taxon>
        <taxon>Pseudomonadati</taxon>
        <taxon>Bacteroidota</taxon>
        <taxon>Flavobacteriia</taxon>
        <taxon>Flavobacteriales</taxon>
        <taxon>Flavobacteriaceae</taxon>
        <taxon>Flavobacterium</taxon>
    </lineage>
</organism>
<evidence type="ECO:0000256" key="1">
    <source>
        <dbReference type="SAM" id="Phobius"/>
    </source>
</evidence>
<keyword evidence="1" id="KW-0812">Transmembrane</keyword>
<evidence type="ECO:0000313" key="3">
    <source>
        <dbReference type="Proteomes" id="UP000674217"/>
    </source>
</evidence>
<name>A0ABS5CSU6_9FLAO</name>
<dbReference type="Proteomes" id="UP000674217">
    <property type="component" value="Unassembled WGS sequence"/>
</dbReference>
<dbReference type="EMBL" id="JAGFBU010000002">
    <property type="protein sequence ID" value="MBP4141683.1"/>
    <property type="molecule type" value="Genomic_DNA"/>
</dbReference>
<proteinExistence type="predicted"/>